<accession>A0A0C3A3F3</accession>
<protein>
    <submittedName>
        <fullName evidence="2">Uncharacterized protein</fullName>
    </submittedName>
</protein>
<reference evidence="3" key="2">
    <citation type="submission" date="2015-01" db="EMBL/GenBank/DDBJ databases">
        <title>Evolutionary Origins and Diversification of the Mycorrhizal Mutualists.</title>
        <authorList>
            <consortium name="DOE Joint Genome Institute"/>
            <consortium name="Mycorrhizal Genomics Consortium"/>
            <person name="Kohler A."/>
            <person name="Kuo A."/>
            <person name="Nagy L.G."/>
            <person name="Floudas D."/>
            <person name="Copeland A."/>
            <person name="Barry K.W."/>
            <person name="Cichocki N."/>
            <person name="Veneault-Fourrey C."/>
            <person name="LaButti K."/>
            <person name="Lindquist E.A."/>
            <person name="Lipzen A."/>
            <person name="Lundell T."/>
            <person name="Morin E."/>
            <person name="Murat C."/>
            <person name="Riley R."/>
            <person name="Ohm R."/>
            <person name="Sun H."/>
            <person name="Tunlid A."/>
            <person name="Henrissat B."/>
            <person name="Grigoriev I.V."/>
            <person name="Hibbett D.S."/>
            <person name="Martin F."/>
        </authorList>
    </citation>
    <scope>NUCLEOTIDE SEQUENCE [LARGE SCALE GENOMIC DNA]</scope>
    <source>
        <strain evidence="3">Foug A</strain>
    </source>
</reference>
<dbReference type="EMBL" id="KN822076">
    <property type="protein sequence ID" value="KIM59202.1"/>
    <property type="molecule type" value="Genomic_DNA"/>
</dbReference>
<keyword evidence="3" id="KW-1185">Reference proteome</keyword>
<name>A0A0C3A3F3_9AGAM</name>
<dbReference type="STRING" id="1036808.A0A0C3A3F3"/>
<dbReference type="InterPro" id="IPR045469">
    <property type="entry name" value="Nis1"/>
</dbReference>
<reference evidence="2 3" key="1">
    <citation type="submission" date="2014-04" db="EMBL/GenBank/DDBJ databases">
        <authorList>
            <consortium name="DOE Joint Genome Institute"/>
            <person name="Kuo A."/>
            <person name="Kohler A."/>
            <person name="Nagy L.G."/>
            <person name="Floudas D."/>
            <person name="Copeland A."/>
            <person name="Barry K.W."/>
            <person name="Cichocki N."/>
            <person name="Veneault-Fourrey C."/>
            <person name="LaButti K."/>
            <person name="Lindquist E.A."/>
            <person name="Lipzen A."/>
            <person name="Lundell T."/>
            <person name="Morin E."/>
            <person name="Murat C."/>
            <person name="Sun H."/>
            <person name="Tunlid A."/>
            <person name="Henrissat B."/>
            <person name="Grigoriev I.V."/>
            <person name="Hibbett D.S."/>
            <person name="Martin F."/>
            <person name="Nordberg H.P."/>
            <person name="Cantor M.N."/>
            <person name="Hua S.X."/>
        </authorList>
    </citation>
    <scope>NUCLEOTIDE SEQUENCE [LARGE SCALE GENOMIC DNA]</scope>
    <source>
        <strain evidence="2 3">Foug A</strain>
    </source>
</reference>
<dbReference type="HOGENOM" id="CLU_137500_0_1_1"/>
<evidence type="ECO:0000256" key="1">
    <source>
        <dbReference type="SAM" id="SignalP"/>
    </source>
</evidence>
<evidence type="ECO:0000313" key="3">
    <source>
        <dbReference type="Proteomes" id="UP000053989"/>
    </source>
</evidence>
<dbReference type="AlphaFoldDB" id="A0A0C3A3F3"/>
<sequence>MFGIGALLLSIALFIIPCFAQTYITLPSAGTNVTAGSNITVQVSVATGPINLDVISVAIGLQSCISGCTSTSTYLGTILYAGSFKSQGLGTGNTLYENFTVTIPASMDSGQAILGVANFYLDGAGNGPNLNVVNETVYIN</sequence>
<dbReference type="Proteomes" id="UP000053989">
    <property type="component" value="Unassembled WGS sequence"/>
</dbReference>
<feature type="signal peptide" evidence="1">
    <location>
        <begin position="1"/>
        <end position="20"/>
    </location>
</feature>
<keyword evidence="1" id="KW-0732">Signal</keyword>
<feature type="chain" id="PRO_5002160809" evidence="1">
    <location>
        <begin position="21"/>
        <end position="140"/>
    </location>
</feature>
<organism evidence="2 3">
    <name type="scientific">Scleroderma citrinum Foug A</name>
    <dbReference type="NCBI Taxonomy" id="1036808"/>
    <lineage>
        <taxon>Eukaryota</taxon>
        <taxon>Fungi</taxon>
        <taxon>Dikarya</taxon>
        <taxon>Basidiomycota</taxon>
        <taxon>Agaricomycotina</taxon>
        <taxon>Agaricomycetes</taxon>
        <taxon>Agaricomycetidae</taxon>
        <taxon>Boletales</taxon>
        <taxon>Sclerodermatineae</taxon>
        <taxon>Sclerodermataceae</taxon>
        <taxon>Scleroderma</taxon>
    </lineage>
</organism>
<dbReference type="Pfam" id="PF19271">
    <property type="entry name" value="Nis1"/>
    <property type="match status" value="1"/>
</dbReference>
<proteinExistence type="predicted"/>
<evidence type="ECO:0000313" key="2">
    <source>
        <dbReference type="EMBL" id="KIM59202.1"/>
    </source>
</evidence>
<gene>
    <name evidence="2" type="ORF">SCLCIDRAFT_1217994</name>
</gene>
<dbReference type="InParanoid" id="A0A0C3A3F3"/>
<dbReference type="OrthoDB" id="2841294at2759"/>